<dbReference type="AlphaFoldDB" id="A0AAN9VC72"/>
<dbReference type="EMBL" id="JAZDUA010000454">
    <property type="protein sequence ID" value="KAK7792344.1"/>
    <property type="molecule type" value="Genomic_DNA"/>
</dbReference>
<keyword evidence="3" id="KW-1185">Reference proteome</keyword>
<accession>A0AAN9VC72</accession>
<sequence length="355" mass="37843">MAEAALLVLVAAAAASGAVARAAPPVPDAGLLALQLGAGAGPGAAAGSGAHEAEDAPLESQQGILLHDRPAWGLEQEGGPNEPLGAMKSAAWARPLDLPVPLPPPPPALAGAEGMAGVGVGVGVGMGARATMRRLPRYRARKGPPLDRRRKLKVLRRQDPMAASRALADQPDVYVVDETVTGYAPEAGEVGPGPLAPLLPPLPPLAPLHVAPDAALLAGAWLDDDDALHVRHRLQKLDFYFQLLRVLSEDCRQRVLCEVAREPERFSPLAAVLGEVTSFSGSYQYVTSHLINTTEGARLLSYMEASFRGQDRARSCAVFQYRCPSRTEDMINYDALCLWREMVRWLTIHVVARPP</sequence>
<proteinExistence type="predicted"/>
<evidence type="ECO:0000313" key="2">
    <source>
        <dbReference type="EMBL" id="KAK7792344.1"/>
    </source>
</evidence>
<keyword evidence="1" id="KW-0732">Signal</keyword>
<feature type="chain" id="PRO_5042871109" evidence="1">
    <location>
        <begin position="23"/>
        <end position="355"/>
    </location>
</feature>
<feature type="signal peptide" evidence="1">
    <location>
        <begin position="1"/>
        <end position="22"/>
    </location>
</feature>
<reference evidence="2 3" key="1">
    <citation type="submission" date="2024-03" db="EMBL/GenBank/DDBJ databases">
        <title>The genome assembly and annotation of the cricket Gryllus longicercus Weissman &amp; Gray.</title>
        <authorList>
            <person name="Szrajer S."/>
            <person name="Gray D."/>
            <person name="Ylla G."/>
        </authorList>
    </citation>
    <scope>NUCLEOTIDE SEQUENCE [LARGE SCALE GENOMIC DNA]</scope>
    <source>
        <strain evidence="2">DAG 2021-001</strain>
        <tissue evidence="2">Whole body minus gut</tissue>
    </source>
</reference>
<protein>
    <submittedName>
        <fullName evidence="2">Uncharacterized protein</fullName>
    </submittedName>
</protein>
<evidence type="ECO:0000313" key="3">
    <source>
        <dbReference type="Proteomes" id="UP001378592"/>
    </source>
</evidence>
<gene>
    <name evidence="2" type="ORF">R5R35_009800</name>
</gene>
<comment type="caution">
    <text evidence="2">The sequence shown here is derived from an EMBL/GenBank/DDBJ whole genome shotgun (WGS) entry which is preliminary data.</text>
</comment>
<evidence type="ECO:0000256" key="1">
    <source>
        <dbReference type="SAM" id="SignalP"/>
    </source>
</evidence>
<dbReference type="Proteomes" id="UP001378592">
    <property type="component" value="Unassembled WGS sequence"/>
</dbReference>
<name>A0AAN9VC72_9ORTH</name>
<organism evidence="2 3">
    <name type="scientific">Gryllus longicercus</name>
    <dbReference type="NCBI Taxonomy" id="2509291"/>
    <lineage>
        <taxon>Eukaryota</taxon>
        <taxon>Metazoa</taxon>
        <taxon>Ecdysozoa</taxon>
        <taxon>Arthropoda</taxon>
        <taxon>Hexapoda</taxon>
        <taxon>Insecta</taxon>
        <taxon>Pterygota</taxon>
        <taxon>Neoptera</taxon>
        <taxon>Polyneoptera</taxon>
        <taxon>Orthoptera</taxon>
        <taxon>Ensifera</taxon>
        <taxon>Gryllidea</taxon>
        <taxon>Grylloidea</taxon>
        <taxon>Gryllidae</taxon>
        <taxon>Gryllinae</taxon>
        <taxon>Gryllus</taxon>
    </lineage>
</organism>